<evidence type="ECO:0008006" key="3">
    <source>
        <dbReference type="Google" id="ProtNLM"/>
    </source>
</evidence>
<dbReference type="RefSeq" id="WP_354435705.1">
    <property type="nucleotide sequence ID" value="NZ_JBEPLY010000017.1"/>
</dbReference>
<keyword evidence="2" id="KW-1185">Reference proteome</keyword>
<sequence length="129" mass="14562">MRMMPSLAMLGSVVIAVGLLASAWSKDLTIDNLTFLPKPNPITSTPSNYELDEEATVNYYNKLFHGRSAADVIDFFESNGIPVTYNSKYEISIIVEKQIMIFYYYTVSVSLKFENGVFDKSSINYYGII</sequence>
<evidence type="ECO:0000313" key="1">
    <source>
        <dbReference type="EMBL" id="MET3601905.1"/>
    </source>
</evidence>
<gene>
    <name evidence="1" type="ORF">ABID12_003868</name>
</gene>
<accession>A0ABV2IG43</accession>
<protein>
    <recommendedName>
        <fullName evidence="3">DUF4783 domain-containing protein</fullName>
    </recommendedName>
</protein>
<comment type="caution">
    <text evidence="1">The sequence shown here is derived from an EMBL/GenBank/DDBJ whole genome shotgun (WGS) entry which is preliminary data.</text>
</comment>
<organism evidence="1 2">
    <name type="scientific">Martelella mangrovi</name>
    <dbReference type="NCBI Taxonomy" id="1397477"/>
    <lineage>
        <taxon>Bacteria</taxon>
        <taxon>Pseudomonadati</taxon>
        <taxon>Pseudomonadota</taxon>
        <taxon>Alphaproteobacteria</taxon>
        <taxon>Hyphomicrobiales</taxon>
        <taxon>Aurantimonadaceae</taxon>
        <taxon>Martelella</taxon>
    </lineage>
</organism>
<dbReference type="Proteomes" id="UP001549164">
    <property type="component" value="Unassembled WGS sequence"/>
</dbReference>
<proteinExistence type="predicted"/>
<name>A0ABV2IG43_9HYPH</name>
<dbReference type="EMBL" id="JBEPLY010000017">
    <property type="protein sequence ID" value="MET3601905.1"/>
    <property type="molecule type" value="Genomic_DNA"/>
</dbReference>
<reference evidence="1 2" key="1">
    <citation type="submission" date="2024-06" db="EMBL/GenBank/DDBJ databases">
        <title>Genomic Encyclopedia of Type Strains, Phase IV (KMG-IV): sequencing the most valuable type-strain genomes for metagenomic binning, comparative biology and taxonomic classification.</title>
        <authorList>
            <person name="Goeker M."/>
        </authorList>
    </citation>
    <scope>NUCLEOTIDE SEQUENCE [LARGE SCALE GENOMIC DNA]</scope>
    <source>
        <strain evidence="1 2">DSM 28102</strain>
    </source>
</reference>
<evidence type="ECO:0000313" key="2">
    <source>
        <dbReference type="Proteomes" id="UP001549164"/>
    </source>
</evidence>